<evidence type="ECO:0000313" key="3">
    <source>
        <dbReference type="Proteomes" id="UP000224101"/>
    </source>
</evidence>
<name>A0A218M2U5_9CAUD</name>
<sequence length="1903" mass="208419">MTRTNFNQAPYYNSYEAGKNYLMVLHKPGFAVQGRELNEAQSIMLGQMGAFADHVFKNGSKVSNARSTILVSNYARLRAQTPGGEVVNVEQFPEGTIVEGAASGLRARIVMAVNAENADPATLFLSYINTAVDGETTEFVPGEDLHFKDSNDVTVYTATMRCPGCAGSAEGSEVYPTGRGHLFSIDEGIFYFESMFLRSARQQVVVSKYSYPKGEAAQPFAGAKVGFDFVQSIVTSDDDPSLADPSLGYPNATAPGADRYKAELLLSRRSYDSEDGENFLLLGRVNGNYVAEFMKSDAEYASLYDNLAKERFETNGNYTVRPFKLSFYEHKKKNAADPLGWDVNGSEANIVGLVTPSVGYVRGYRVESIADTPVLVPKARATRKLPSYVKLFNDRSYVSLRPTSDIVWPGLSGDQGIVNAERVAMYDSTNAAGAIIGYARFNDFEKIAGQNSDKSAIYKYTVVDLAFTVTGKTLRDVKSFGHLASGFRADSIVTASSGDFEVTNPNTNDLVFGIDKANIKSLRDSDNALNGSMSITIRKKMKATLDSAGKYEFTTGTNEFFTSLSGRTLAYTTSGSNVVKTFDLNGSNASITATSMLLNFGAAEAGKTVTVFADVLKTSQKEKTKTLISRTYTTNVAPVNIVGTKIFLGVADSYDLTKIELYDHTNPSSPTLLADVTSNYKMDTGSNNWFYGESSVVLQKAMSQAITGDMRLHVTFRYFEHSGNEGFFTVDSYSDVINDPANSLGYADIPVFVSSTGAAIPLINAIDFRPIMIAGATTGTVPSVGTTSIFDMEYYLPRADIIQINKDGLIYAKLGNPSDTPALPQPDADAMVLYHVFLNPYTYSMNDVSMKFIENKRYTMRDIGRIEERLKNVEYFTSLSLLEKTAESMSIKDENGLDRYKNGFIADNFSDWQAADLSNVEFNAAADRGKRVLRPRFKASNIKLVPNKDSSVGVQWKGNIAMLPYVNEVSSENPFATKHLSINPYFIYNKKGSVVLSPNVDTWTDETRLPEVVTNVDTGVEGLRKIADAAGLLGTSWGSWTAQNATVVGSSTTRNSTIDMAMLDRQGAIVTWQSTTTESVSTVETTSTTMGRTGRQTTVTGEGTEYTIDDIVKDVQILPYARSRVIQFYATNLRPNTRVYVYFDGEKVSEFARNIGTTLNTDNANTQLGQIAWGSPLYTDSTGSIIGELNLPAGRFFTGKSEFRISDDSIGKFDPDMETTSAVATYFSGGLDITKQDSTLNIITPTLSEVDVSETRESVSTRVVGSQVVSQQVDVFTSVDPVAQQFFVDEDQLLTGVDIYLQAIDMTSDVIWVELRSMVNGYPSNAAMARREFKPSQLVASDDSSVAQHVEFFTPVFVQGGGNYCFVVGGASPNTRIWLAKLGEEVVNMPGKIVETQPTLGSSFRSQNGVTWNAEQFETIKYKLYRARCSADEMTVVMESEYEDAGAYVLEANPLETQAGSDLVRVYWDSHGFTENDRVTLSLYDSAPLKIRATALPPQIGQFLHTDTGSGYIKTIKKDTAGTADDYIVEMDKTTGRFLQGQAYTADPAITEIKDNLLLANAGIAVPQVAVINKAVGTVIENPLLGAYFDGKVNGIDIQELSREHVVRTVDSANSFIIQVTTPATATGRSGGADIRCFDFNLRYETFNVSGAYLPYSSVENWQFIGTGHGTANSIFAGDNYVAQAPQSFFPGRDYASVRPFKMAGKTNEERVFGTSGQKSIKVTATFRTRNALLMPVVDVNTFSTIAVTNRVDFNTAEEFNVAPNATNRLVPETDPLNGSATYKYVTKNVRLENPAADIYIYLDYFKDVNSDFEIYVKKIPTYNAQPVDSIPWVKLNIPSKKNSADIAERIEGAYQCSELVAGWNDADGNPIPFSSYKVKIVGYARNTARPPLFENLRAIAVT</sequence>
<dbReference type="GeneID" id="40085766"/>
<feature type="domain" description="DUF4815" evidence="1">
    <location>
        <begin position="12"/>
        <end position="68"/>
    </location>
</feature>
<dbReference type="InterPro" id="IPR032096">
    <property type="entry name" value="DUF4815"/>
</dbReference>
<dbReference type="EMBL" id="KY979132">
    <property type="protein sequence ID" value="ASD50360.1"/>
    <property type="molecule type" value="Genomic_DNA"/>
</dbReference>
<reference evidence="2 3" key="1">
    <citation type="submission" date="2017-08" db="EMBL/GenBank/DDBJ databases">
        <title>Characterization and complete genome sequence of novel bacteriophage infecting the causal agent of bacterial fruit blotch, Acidovorax citrulli.</title>
        <authorList>
            <person name="Midani A.R."/>
            <person name="Park S.-H."/>
            <person name="Choi T.-J."/>
        </authorList>
    </citation>
    <scope>NUCLEOTIDE SEQUENCE [LARGE SCALE GENOMIC DNA]</scope>
</reference>
<organism evidence="2 3">
    <name type="scientific">Acidovorax phage ACP17</name>
    <dbReference type="NCBI Taxonomy" id="2010329"/>
    <lineage>
        <taxon>Viruses</taxon>
        <taxon>Duplodnaviria</taxon>
        <taxon>Heunggongvirae</taxon>
        <taxon>Uroviricota</taxon>
        <taxon>Caudoviricetes</taxon>
        <taxon>Busanvirus</taxon>
        <taxon>Busanvirus ACP17</taxon>
    </lineage>
</organism>
<keyword evidence="3" id="KW-1185">Reference proteome</keyword>
<dbReference type="RefSeq" id="YP_009609681.1">
    <property type="nucleotide sequence ID" value="NC_041997.1"/>
</dbReference>
<dbReference type="Proteomes" id="UP000224101">
    <property type="component" value="Segment"/>
</dbReference>
<evidence type="ECO:0000259" key="1">
    <source>
        <dbReference type="Pfam" id="PF16075"/>
    </source>
</evidence>
<feature type="domain" description="DUF4815" evidence="1">
    <location>
        <begin position="224"/>
        <end position="392"/>
    </location>
</feature>
<feature type="domain" description="DUF4815" evidence="1">
    <location>
        <begin position="782"/>
        <end position="1008"/>
    </location>
</feature>
<accession>A0A218M2U5</accession>
<evidence type="ECO:0000313" key="2">
    <source>
        <dbReference type="EMBL" id="ASD50360.1"/>
    </source>
</evidence>
<proteinExistence type="predicted"/>
<protein>
    <submittedName>
        <fullName evidence="2">Virulence-associated VriC protein</fullName>
    </submittedName>
</protein>
<dbReference type="KEGG" id="vg:40085766"/>
<dbReference type="Pfam" id="PF16075">
    <property type="entry name" value="DUF4815"/>
    <property type="match status" value="3"/>
</dbReference>